<evidence type="ECO:0000313" key="1">
    <source>
        <dbReference type="EMBL" id="KZT07298.1"/>
    </source>
</evidence>
<reference evidence="1 2" key="1">
    <citation type="journal article" date="2016" name="Mol. Biol. Evol.">
        <title>Comparative Genomics of Early-Diverging Mushroom-Forming Fungi Provides Insights into the Origins of Lignocellulose Decay Capabilities.</title>
        <authorList>
            <person name="Nagy L.G."/>
            <person name="Riley R."/>
            <person name="Tritt A."/>
            <person name="Adam C."/>
            <person name="Daum C."/>
            <person name="Floudas D."/>
            <person name="Sun H."/>
            <person name="Yadav J.S."/>
            <person name="Pangilinan J."/>
            <person name="Larsson K.H."/>
            <person name="Matsuura K."/>
            <person name="Barry K."/>
            <person name="Labutti K."/>
            <person name="Kuo R."/>
            <person name="Ohm R.A."/>
            <person name="Bhattacharya S.S."/>
            <person name="Shirouzu T."/>
            <person name="Yoshinaga Y."/>
            <person name="Martin F.M."/>
            <person name="Grigoriev I.V."/>
            <person name="Hibbett D.S."/>
        </authorList>
    </citation>
    <scope>NUCLEOTIDE SEQUENCE [LARGE SCALE GENOMIC DNA]</scope>
    <source>
        <strain evidence="1 2">93-53</strain>
    </source>
</reference>
<dbReference type="RefSeq" id="XP_040765038.1">
    <property type="nucleotide sequence ID" value="XM_040908778.1"/>
</dbReference>
<protein>
    <submittedName>
        <fullName evidence="1">Uncharacterized protein</fullName>
    </submittedName>
</protein>
<organism evidence="1 2">
    <name type="scientific">Laetiporus sulphureus 93-53</name>
    <dbReference type="NCBI Taxonomy" id="1314785"/>
    <lineage>
        <taxon>Eukaryota</taxon>
        <taxon>Fungi</taxon>
        <taxon>Dikarya</taxon>
        <taxon>Basidiomycota</taxon>
        <taxon>Agaricomycotina</taxon>
        <taxon>Agaricomycetes</taxon>
        <taxon>Polyporales</taxon>
        <taxon>Laetiporus</taxon>
    </lineage>
</organism>
<dbReference type="InParanoid" id="A0A165ELC2"/>
<dbReference type="Proteomes" id="UP000076871">
    <property type="component" value="Unassembled WGS sequence"/>
</dbReference>
<dbReference type="AlphaFoldDB" id="A0A165ELC2"/>
<name>A0A165ELC2_9APHY</name>
<dbReference type="EMBL" id="KV427620">
    <property type="protein sequence ID" value="KZT07298.1"/>
    <property type="molecule type" value="Genomic_DNA"/>
</dbReference>
<dbReference type="Gene3D" id="6.10.110.10">
    <property type="match status" value="1"/>
</dbReference>
<accession>A0A165ELC2</accession>
<keyword evidence="2" id="KW-1185">Reference proteome</keyword>
<evidence type="ECO:0000313" key="2">
    <source>
        <dbReference type="Proteomes" id="UP000076871"/>
    </source>
</evidence>
<sequence length="251" mass="28236">MNFWERAVALGSRAQQYAEHLVATAIAQHDAALGARLLRIRSAMNQLVVHANALERDLNTAAAENYESMEFISESLEDILARLFEELKKMFPPPDQAPHHKKRLKHVDIALKKAEEAIIAFGMQHGISEEAMRVHMENIRPLLEQVVVEIGDLIEEHPILAETLLGIGVFMIIPASLILRPLLGVLGFGPYGPIEGSAAAWAQRVFIGAQIKVGTWFEHLQKAGLLEAIPKSIWETIKDLFQRFMQWAFHR</sequence>
<gene>
    <name evidence="1" type="ORF">LAESUDRAFT_725207</name>
</gene>
<dbReference type="GeneID" id="63825807"/>
<dbReference type="InterPro" id="IPR038213">
    <property type="entry name" value="IFI6/IFI27-like_sf"/>
</dbReference>
<proteinExistence type="predicted"/>
<dbReference type="OrthoDB" id="440424at2759"/>